<dbReference type="AlphaFoldDB" id="A0A4R1KJL6"/>
<dbReference type="EMBL" id="SMGJ01000012">
    <property type="protein sequence ID" value="TCK64922.1"/>
    <property type="molecule type" value="Genomic_DNA"/>
</dbReference>
<dbReference type="Proteomes" id="UP000295496">
    <property type="component" value="Unassembled WGS sequence"/>
</dbReference>
<gene>
    <name evidence="1" type="ORF">EV692_2407</name>
</gene>
<accession>A0A4R1KJL6</accession>
<protein>
    <recommendedName>
        <fullName evidence="3">Tetratricopeptide repeat protein</fullName>
    </recommendedName>
</protein>
<dbReference type="SUPFAM" id="SSF48452">
    <property type="entry name" value="TPR-like"/>
    <property type="match status" value="1"/>
</dbReference>
<dbReference type="InterPro" id="IPR011990">
    <property type="entry name" value="TPR-like_helical_dom_sf"/>
</dbReference>
<evidence type="ECO:0000313" key="2">
    <source>
        <dbReference type="Proteomes" id="UP000295496"/>
    </source>
</evidence>
<evidence type="ECO:0000313" key="1">
    <source>
        <dbReference type="EMBL" id="TCK64922.1"/>
    </source>
</evidence>
<dbReference type="Gene3D" id="1.25.40.10">
    <property type="entry name" value="Tetratricopeptide repeat domain"/>
    <property type="match status" value="1"/>
</dbReference>
<proteinExistence type="predicted"/>
<evidence type="ECO:0008006" key="3">
    <source>
        <dbReference type="Google" id="ProtNLM"/>
    </source>
</evidence>
<reference evidence="1 2" key="1">
    <citation type="submission" date="2019-03" db="EMBL/GenBank/DDBJ databases">
        <title>Genomic Encyclopedia of Type Strains, Phase IV (KMG-IV): sequencing the most valuable type-strain genomes for metagenomic binning, comparative biology and taxonomic classification.</title>
        <authorList>
            <person name="Goeker M."/>
        </authorList>
    </citation>
    <scope>NUCLEOTIDE SEQUENCE [LARGE SCALE GENOMIC DNA]</scope>
    <source>
        <strain evidence="1 2">DSM 10053</strain>
    </source>
</reference>
<sequence length="199" mass="24546">MTNFFKSNKEYKLNKKALQRAKPHSTYMPKLVYIARRLWSKGDYEAALTCLYRVRQTFVNNPKLRDDFELTLYFPWCLYKLGRFEEAQTEFKILYDAIEQKFNQDYLYYGNYYSRFYRYTFIPSRANQKHKLLVSLFRQAAALYHLVHQHKQRDFFISQYADYSFKLKRYQRRWQERRTGMPSKDNPDIAFFEIPYFSF</sequence>
<comment type="caution">
    <text evidence="1">The sequence shown here is derived from an EMBL/GenBank/DDBJ whole genome shotgun (WGS) entry which is preliminary data.</text>
</comment>
<dbReference type="RefSeq" id="WP_132302961.1">
    <property type="nucleotide sequence ID" value="NZ_CP170642.1"/>
</dbReference>
<organism evidence="1 2">
    <name type="scientific">Lonepinella koalarum</name>
    <dbReference type="NCBI Taxonomy" id="53417"/>
    <lineage>
        <taxon>Bacteria</taxon>
        <taxon>Pseudomonadati</taxon>
        <taxon>Pseudomonadota</taxon>
        <taxon>Gammaproteobacteria</taxon>
        <taxon>Pasteurellales</taxon>
        <taxon>Pasteurellaceae</taxon>
        <taxon>Lonepinella</taxon>
    </lineage>
</organism>
<keyword evidence="2" id="KW-1185">Reference proteome</keyword>
<name>A0A4R1KJL6_9PAST</name>